<proteinExistence type="predicted"/>
<gene>
    <name evidence="1" type="ORF">JR37_08805</name>
</gene>
<protein>
    <recommendedName>
        <fullName evidence="2">Lipoprotein</fullName>
    </recommendedName>
</protein>
<sequence>MKKALLCLPFLFLIYGCDESKNATASGGSDTAIKMFKAEMDKGDHPSFTYGHLVFKPDHQNSNKALSGWVCGDGSMVRNERTFNFKVRGHVIKTDDVSYVGDLAALLADTEMSKQDALYDTHCN</sequence>
<organism evidence="1">
    <name type="scientific">Salmonella enterica I</name>
    <dbReference type="NCBI Taxonomy" id="59201"/>
    <lineage>
        <taxon>Bacteria</taxon>
        <taxon>Pseudomonadati</taxon>
        <taxon>Pseudomonadota</taxon>
        <taxon>Gammaproteobacteria</taxon>
        <taxon>Enterobacterales</taxon>
        <taxon>Enterobacteriaceae</taxon>
        <taxon>Salmonella</taxon>
    </lineage>
</organism>
<reference evidence="1" key="1">
    <citation type="submission" date="2018-07" db="EMBL/GenBank/DDBJ databases">
        <authorList>
            <consortium name="GenomeTrakr network: Whole genome sequencing for foodborne pathogen traceback"/>
        </authorList>
    </citation>
    <scope>NUCLEOTIDE SEQUENCE</scope>
    <source>
        <strain evidence="1">WAPHL_SAL-A00449</strain>
    </source>
</reference>
<evidence type="ECO:0000313" key="1">
    <source>
        <dbReference type="EMBL" id="ECC2887851.1"/>
    </source>
</evidence>
<dbReference type="PROSITE" id="PS51257">
    <property type="entry name" value="PROKAR_LIPOPROTEIN"/>
    <property type="match status" value="1"/>
</dbReference>
<dbReference type="EMBL" id="AAIBAZ010000003">
    <property type="protein sequence ID" value="ECC2887851.1"/>
    <property type="molecule type" value="Genomic_DNA"/>
</dbReference>
<evidence type="ECO:0008006" key="2">
    <source>
        <dbReference type="Google" id="ProtNLM"/>
    </source>
</evidence>
<comment type="caution">
    <text evidence="1">The sequence shown here is derived from an EMBL/GenBank/DDBJ whole genome shotgun (WGS) entry which is preliminary data.</text>
</comment>
<dbReference type="AlphaFoldDB" id="A0A1U7FMA6"/>
<dbReference type="RefSeq" id="WP_023223122.1">
    <property type="nucleotide sequence ID" value="NZ_CP037892.1"/>
</dbReference>
<accession>A0A1U7FMA6</accession>
<name>A0A1U7FMA6_SALET</name>